<dbReference type="PANTHER" id="PTHR33603:SF1">
    <property type="entry name" value="RIBOSOMAL RNA LARGE SUBUNIT METHYLTRANSFERASE H"/>
    <property type="match status" value="1"/>
</dbReference>
<dbReference type="Proteomes" id="UP000041394">
    <property type="component" value="Unassembled WGS sequence"/>
</dbReference>
<dbReference type="OrthoDB" id="9806643at2"/>
<keyword evidence="3 5" id="KW-0949">S-adenosyl-L-methionine</keyword>
<dbReference type="EMBL" id="CDML01000001">
    <property type="protein sequence ID" value="CRF40259.1"/>
    <property type="molecule type" value="Genomic_DNA"/>
</dbReference>
<name>A0A0K2XER2_9HELI</name>
<dbReference type="PANTHER" id="PTHR33603">
    <property type="entry name" value="METHYLTRANSFERASE"/>
    <property type="match status" value="1"/>
</dbReference>
<evidence type="ECO:0000256" key="1">
    <source>
        <dbReference type="ARBA" id="ARBA00022603"/>
    </source>
</evidence>
<comment type="catalytic activity">
    <reaction evidence="5">
        <text>pseudouridine(1915) in 23S rRNA + S-adenosyl-L-methionine = N(3)-methylpseudouridine(1915) in 23S rRNA + S-adenosyl-L-homocysteine + H(+)</text>
        <dbReference type="Rhea" id="RHEA:42752"/>
        <dbReference type="Rhea" id="RHEA-COMP:10221"/>
        <dbReference type="Rhea" id="RHEA-COMP:10222"/>
        <dbReference type="ChEBI" id="CHEBI:15378"/>
        <dbReference type="ChEBI" id="CHEBI:57856"/>
        <dbReference type="ChEBI" id="CHEBI:59789"/>
        <dbReference type="ChEBI" id="CHEBI:65314"/>
        <dbReference type="ChEBI" id="CHEBI:74486"/>
        <dbReference type="EC" id="2.1.1.177"/>
    </reaction>
</comment>
<keyword evidence="2 5" id="KW-0808">Transferase</keyword>
<organism evidence="8 10">
    <name type="scientific">Helicobacter ailurogastricus</name>
    <dbReference type="NCBI Taxonomy" id="1578720"/>
    <lineage>
        <taxon>Bacteria</taxon>
        <taxon>Pseudomonadati</taxon>
        <taxon>Campylobacterota</taxon>
        <taxon>Epsilonproteobacteria</taxon>
        <taxon>Campylobacterales</taxon>
        <taxon>Helicobacteraceae</taxon>
        <taxon>Helicobacter</taxon>
    </lineage>
</organism>
<evidence type="ECO:0000256" key="5">
    <source>
        <dbReference type="HAMAP-Rule" id="MF_00658"/>
    </source>
</evidence>
<evidence type="ECO:0000256" key="3">
    <source>
        <dbReference type="ARBA" id="ARBA00022691"/>
    </source>
</evidence>
<dbReference type="InterPro" id="IPR029028">
    <property type="entry name" value="Alpha/beta_knot_MTases"/>
</dbReference>
<feature type="binding site" evidence="5">
    <location>
        <position position="70"/>
    </location>
    <ligand>
        <name>S-adenosyl-L-methionine</name>
        <dbReference type="ChEBI" id="CHEBI:59789"/>
    </ligand>
</feature>
<feature type="binding site" evidence="5">
    <location>
        <begin position="115"/>
        <end position="120"/>
    </location>
    <ligand>
        <name>S-adenosyl-L-methionine</name>
        <dbReference type="ChEBI" id="CHEBI:59789"/>
    </ligand>
</feature>
<reference evidence="8" key="1">
    <citation type="submission" date="2014-12" db="EMBL/GenBank/DDBJ databases">
        <title>Whole genome sequences of four Staphylococcus schleiferi canine isolates.</title>
        <authorList>
            <person name="Misic A.M."/>
            <person name="Cain C."/>
            <person name="Morris D.O."/>
            <person name="Rankin S."/>
            <person name="Beiting D."/>
        </authorList>
    </citation>
    <scope>NUCLEOTIDE SEQUENCE</scope>
    <source>
        <strain evidence="6">ASB11</strain>
        <strain evidence="7">ASB13</strain>
        <strain evidence="8">ASB9</strain>
    </source>
</reference>
<dbReference type="PIRSF" id="PIRSF004505">
    <property type="entry name" value="MT_bac"/>
    <property type="match status" value="1"/>
</dbReference>
<feature type="binding site" evidence="5">
    <location>
        <position position="97"/>
    </location>
    <ligand>
        <name>S-adenosyl-L-methionine</name>
        <dbReference type="ChEBI" id="CHEBI:59789"/>
    </ligand>
</feature>
<keyword evidence="5" id="KW-0698">rRNA processing</keyword>
<dbReference type="STRING" id="1578720.HAL011_00110"/>
<keyword evidence="9" id="KW-1185">Reference proteome</keyword>
<comment type="subunit">
    <text evidence="5">Homodimer.</text>
</comment>
<evidence type="ECO:0000313" key="6">
    <source>
        <dbReference type="EMBL" id="CRF40259.1"/>
    </source>
</evidence>
<evidence type="ECO:0000256" key="2">
    <source>
        <dbReference type="ARBA" id="ARBA00022679"/>
    </source>
</evidence>
<protein>
    <recommendedName>
        <fullName evidence="5">Ribosomal RNA large subunit methyltransferase H</fullName>
        <ecNumber evidence="5">2.1.1.177</ecNumber>
    </recommendedName>
    <alternativeName>
        <fullName evidence="5">23S rRNA (pseudouridine1915-N3)-methyltransferase</fullName>
    </alternativeName>
    <alternativeName>
        <fullName evidence="5">23S rRNA m3Psi1915 methyltransferase</fullName>
    </alternativeName>
    <alternativeName>
        <fullName evidence="5">rRNA (pseudouridine-N3-)-methyltransferase RlmH</fullName>
    </alternativeName>
</protein>
<keyword evidence="1 5" id="KW-0489">Methyltransferase</keyword>
<evidence type="ECO:0000256" key="4">
    <source>
        <dbReference type="ARBA" id="ARBA00038303"/>
    </source>
</evidence>
<dbReference type="HAMAP" id="MF_00658">
    <property type="entry name" value="23SrRNA_methyltr_H"/>
    <property type="match status" value="1"/>
</dbReference>
<evidence type="ECO:0000313" key="7">
    <source>
        <dbReference type="EMBL" id="CRF43147.1"/>
    </source>
</evidence>
<dbReference type="InterPro" id="IPR003742">
    <property type="entry name" value="RlmH-like"/>
</dbReference>
<accession>A0A0K2XER2</accession>
<dbReference type="EC" id="2.1.1.177" evidence="5"/>
<sequence>MTCSIYAIAKKNSDFAPLLAQQQRACQQFKATLEIVDIFPKALTNSSNAKSLYSKALSPYLKPSIPAYALHPAGKTYDSQEFSQILSTHAHVQFFIAGAFGFEKEFLTRCTPLSLSPLTFSHEMAKLVLCEQIFRALSLLNNHPYHK</sequence>
<evidence type="ECO:0000313" key="10">
    <source>
        <dbReference type="Proteomes" id="UP000041394"/>
    </source>
</evidence>
<dbReference type="RefSeq" id="WP_053941720.1">
    <property type="nucleotide sequence ID" value="NZ_BSWP01000005.1"/>
</dbReference>
<evidence type="ECO:0000313" key="9">
    <source>
        <dbReference type="Proteomes" id="UP000038622"/>
    </source>
</evidence>
<evidence type="ECO:0000313" key="11">
    <source>
        <dbReference type="Proteomes" id="UP000045175"/>
    </source>
</evidence>
<comment type="similarity">
    <text evidence="4 5">Belongs to the RNA methyltransferase RlmH family.</text>
</comment>
<reference evidence="10 11" key="3">
    <citation type="submission" date="2014-12" db="EMBL/GenBank/DDBJ databases">
        <authorList>
            <person name="Jaenicke S."/>
        </authorList>
    </citation>
    <scope>NUCLEOTIDE SEQUENCE [LARGE SCALE GENOMIC DNA]</scope>
</reference>
<dbReference type="CDD" id="cd18081">
    <property type="entry name" value="RlmH-like"/>
    <property type="match status" value="1"/>
</dbReference>
<keyword evidence="5" id="KW-0963">Cytoplasm</keyword>
<dbReference type="Gene3D" id="3.40.1280.10">
    <property type="match status" value="1"/>
</dbReference>
<dbReference type="GO" id="GO:0005737">
    <property type="term" value="C:cytoplasm"/>
    <property type="evidence" value="ECO:0007669"/>
    <property type="project" value="UniProtKB-SubCell"/>
</dbReference>
<proteinExistence type="inferred from homology"/>
<dbReference type="Proteomes" id="UP000045175">
    <property type="component" value="Unassembled WGS sequence"/>
</dbReference>
<dbReference type="SUPFAM" id="SSF75217">
    <property type="entry name" value="alpha/beta knot"/>
    <property type="match status" value="1"/>
</dbReference>
<comment type="subcellular location">
    <subcellularLocation>
        <location evidence="5">Cytoplasm</location>
    </subcellularLocation>
</comment>
<dbReference type="EMBL" id="CDMN01000027">
    <property type="protein sequence ID" value="CRF44078.1"/>
    <property type="molecule type" value="Genomic_DNA"/>
</dbReference>
<dbReference type="EMBL" id="CDMH01000057">
    <property type="protein sequence ID" value="CRF43147.1"/>
    <property type="molecule type" value="Genomic_DNA"/>
</dbReference>
<reference evidence="9" key="2">
    <citation type="submission" date="2014-12" db="EMBL/GenBank/DDBJ databases">
        <authorList>
            <person name="Smet A."/>
        </authorList>
    </citation>
    <scope>NUCLEOTIDE SEQUENCE [LARGE SCALE GENOMIC DNA]</scope>
</reference>
<dbReference type="GO" id="GO:0070038">
    <property type="term" value="F:rRNA (pseudouridine-N3-)-methyltransferase activity"/>
    <property type="evidence" value="ECO:0007669"/>
    <property type="project" value="UniProtKB-UniRule"/>
</dbReference>
<evidence type="ECO:0000313" key="8">
    <source>
        <dbReference type="EMBL" id="CRF44078.1"/>
    </source>
</evidence>
<comment type="function">
    <text evidence="5">Specifically methylates the pseudouridine at position 1915 (m3Psi1915) in 23S rRNA.</text>
</comment>
<dbReference type="Pfam" id="PF02590">
    <property type="entry name" value="SPOUT_MTase"/>
    <property type="match status" value="1"/>
</dbReference>
<gene>
    <name evidence="5" type="primary">rlmH</name>
    <name evidence="6" type="ORF">HAL011_00110</name>
    <name evidence="7" type="ORF">HAL013_13710</name>
    <name evidence="8" type="ORF">HAL09_06470</name>
</gene>
<dbReference type="AlphaFoldDB" id="A0A0K2XER2"/>
<dbReference type="InterPro" id="IPR029026">
    <property type="entry name" value="tRNA_m1G_MTases_N"/>
</dbReference>
<dbReference type="Proteomes" id="UP000038622">
    <property type="component" value="Unassembled WGS sequence"/>
</dbReference>